<keyword evidence="5" id="KW-0418">Kinase</keyword>
<evidence type="ECO:0000313" key="7">
    <source>
        <dbReference type="EMBL" id="NDU96612.1"/>
    </source>
</evidence>
<dbReference type="SUPFAM" id="SSF47384">
    <property type="entry name" value="Homodimeric domain of signal transducing histidine kinase"/>
    <property type="match status" value="1"/>
</dbReference>
<protein>
    <recommendedName>
        <fullName evidence="2">histidine kinase</fullName>
        <ecNumber evidence="2">2.7.13.3</ecNumber>
    </recommendedName>
</protein>
<name>A0A6L9LB36_9BACT</name>
<dbReference type="PANTHER" id="PTHR43304">
    <property type="entry name" value="PHYTOCHROME-LIKE PROTEIN CPH1"/>
    <property type="match status" value="1"/>
</dbReference>
<evidence type="ECO:0000256" key="1">
    <source>
        <dbReference type="ARBA" id="ARBA00000085"/>
    </source>
</evidence>
<dbReference type="Proteomes" id="UP000474175">
    <property type="component" value="Unassembled WGS sequence"/>
</dbReference>
<accession>A0A6L9LB36</accession>
<dbReference type="EMBL" id="JAAFZH010000007">
    <property type="protein sequence ID" value="NDU96612.1"/>
    <property type="molecule type" value="Genomic_DNA"/>
</dbReference>
<comment type="caution">
    <text evidence="7">The sequence shown here is derived from an EMBL/GenBank/DDBJ whole genome shotgun (WGS) entry which is preliminary data.</text>
</comment>
<dbReference type="Pfam" id="PF08448">
    <property type="entry name" value="PAS_4"/>
    <property type="match status" value="2"/>
</dbReference>
<dbReference type="InterPro" id="IPR005467">
    <property type="entry name" value="His_kinase_dom"/>
</dbReference>
<dbReference type="InterPro" id="IPR035965">
    <property type="entry name" value="PAS-like_dom_sf"/>
</dbReference>
<keyword evidence="4" id="KW-0808">Transferase</keyword>
<gene>
    <name evidence="7" type="ORF">GK108_17150</name>
</gene>
<evidence type="ECO:0000259" key="6">
    <source>
        <dbReference type="PROSITE" id="PS50109"/>
    </source>
</evidence>
<dbReference type="SUPFAM" id="SSF55785">
    <property type="entry name" value="PYP-like sensor domain (PAS domain)"/>
    <property type="match status" value="3"/>
</dbReference>
<dbReference type="InterPro" id="IPR052162">
    <property type="entry name" value="Sensor_kinase/Photoreceptor"/>
</dbReference>
<dbReference type="SMART" id="SM00388">
    <property type="entry name" value="HisKA"/>
    <property type="match status" value="1"/>
</dbReference>
<comment type="catalytic activity">
    <reaction evidence="1">
        <text>ATP + protein L-histidine = ADP + protein N-phospho-L-histidine.</text>
        <dbReference type="EC" id="2.7.13.3"/>
    </reaction>
</comment>
<dbReference type="EC" id="2.7.13.3" evidence="2"/>
<dbReference type="Pfam" id="PF02518">
    <property type="entry name" value="HATPase_c"/>
    <property type="match status" value="1"/>
</dbReference>
<dbReference type="InterPro" id="IPR003661">
    <property type="entry name" value="HisK_dim/P_dom"/>
</dbReference>
<keyword evidence="8" id="KW-1185">Reference proteome</keyword>
<dbReference type="InterPro" id="IPR036890">
    <property type="entry name" value="HATPase_C_sf"/>
</dbReference>
<dbReference type="InterPro" id="IPR036097">
    <property type="entry name" value="HisK_dim/P_sf"/>
</dbReference>
<organism evidence="7 8">
    <name type="scientific">Spirosoma terrae</name>
    <dbReference type="NCBI Taxonomy" id="1968276"/>
    <lineage>
        <taxon>Bacteria</taxon>
        <taxon>Pseudomonadati</taxon>
        <taxon>Bacteroidota</taxon>
        <taxon>Cytophagia</taxon>
        <taxon>Cytophagales</taxon>
        <taxon>Cytophagaceae</taxon>
        <taxon>Spirosoma</taxon>
    </lineage>
</organism>
<evidence type="ECO:0000256" key="2">
    <source>
        <dbReference type="ARBA" id="ARBA00012438"/>
    </source>
</evidence>
<dbReference type="InterPro" id="IPR013656">
    <property type="entry name" value="PAS_4"/>
</dbReference>
<dbReference type="PRINTS" id="PR00344">
    <property type="entry name" value="BCTRLSENSOR"/>
</dbReference>
<evidence type="ECO:0000256" key="4">
    <source>
        <dbReference type="ARBA" id="ARBA00022679"/>
    </source>
</evidence>
<dbReference type="GO" id="GO:0000155">
    <property type="term" value="F:phosphorelay sensor kinase activity"/>
    <property type="evidence" value="ECO:0007669"/>
    <property type="project" value="InterPro"/>
</dbReference>
<dbReference type="InterPro" id="IPR003594">
    <property type="entry name" value="HATPase_dom"/>
</dbReference>
<sequence>MSTDLPIQPPNTLLESIFQNPLNGVLLCTAIRDDNKGIVDFRFVRCNGRAVDLIGFSQQDLLATSMLTLDPGSECSGIFDIYKQVVETGLPTHVEYYLANTNRWVAQSLARYEDSLLVSWTDISDQKQAELTRTSETELLQAILDNTQTGITVMESVRDSAGRIVDFRITHVNANAERMTRRSKEALIGELYTETWPDARSNGTLGWYLQVAETSEPIRINGVNLPAEGYNGWYNIRARPLLDGVIVTFVDVTALKRAELANQQQAELLRSVLDGSSNAIIAFRAVRDEQTGKIIDFHYVAQNEANRQILGRSDDETIGHSMLEFFPYVIQTELFDRYVEVVETGKPTRFEQEYSYDSLIGWYELSVLKWEDGIVLTTTNITGRKTYEQQLEQTNRELNNANEHLKQFAYIASHDLQEPLRKLTAFGDILQAQFATQLGDYGNDIIRRMLSAVTRMSTLIKDVLTYSKVGTQRDAFQPINLAILIRDIKVELEAELASVGGVLRIDTLPLVKGDPAQLRQLFTNLILNALKFRSSERPVDIHITYQLVSGSEKPADLIPRQTYHKISVVDNGIGFEEKYAEQIFQVFQRLNNRQKYEGTGVGLAICRRVAENHRGNILATGQLEEGATFDVYLPV</sequence>
<evidence type="ECO:0000256" key="5">
    <source>
        <dbReference type="ARBA" id="ARBA00022777"/>
    </source>
</evidence>
<dbReference type="AlphaFoldDB" id="A0A6L9LB36"/>
<dbReference type="Gene3D" id="3.30.565.10">
    <property type="entry name" value="Histidine kinase-like ATPase, C-terminal domain"/>
    <property type="match status" value="1"/>
</dbReference>
<dbReference type="PANTHER" id="PTHR43304:SF1">
    <property type="entry name" value="PAC DOMAIN-CONTAINING PROTEIN"/>
    <property type="match status" value="1"/>
</dbReference>
<dbReference type="InterPro" id="IPR004358">
    <property type="entry name" value="Sig_transdc_His_kin-like_C"/>
</dbReference>
<evidence type="ECO:0000256" key="3">
    <source>
        <dbReference type="ARBA" id="ARBA00022553"/>
    </source>
</evidence>
<dbReference type="Gene3D" id="3.30.450.20">
    <property type="entry name" value="PAS domain"/>
    <property type="match status" value="3"/>
</dbReference>
<dbReference type="Gene3D" id="1.10.287.130">
    <property type="match status" value="1"/>
</dbReference>
<dbReference type="InterPro" id="IPR000014">
    <property type="entry name" value="PAS"/>
</dbReference>
<dbReference type="SMART" id="SM00091">
    <property type="entry name" value="PAS"/>
    <property type="match status" value="3"/>
</dbReference>
<dbReference type="RefSeq" id="WP_163951115.1">
    <property type="nucleotide sequence ID" value="NZ_JAAFZH010000007.1"/>
</dbReference>
<dbReference type="SMART" id="SM00387">
    <property type="entry name" value="HATPase_c"/>
    <property type="match status" value="1"/>
</dbReference>
<dbReference type="PROSITE" id="PS50109">
    <property type="entry name" value="HIS_KIN"/>
    <property type="match status" value="1"/>
</dbReference>
<feature type="domain" description="Histidine kinase" evidence="6">
    <location>
        <begin position="411"/>
        <end position="635"/>
    </location>
</feature>
<proteinExistence type="predicted"/>
<dbReference type="CDD" id="cd00082">
    <property type="entry name" value="HisKA"/>
    <property type="match status" value="1"/>
</dbReference>
<keyword evidence="3" id="KW-0597">Phosphoprotein</keyword>
<evidence type="ECO:0000313" key="8">
    <source>
        <dbReference type="Proteomes" id="UP000474175"/>
    </source>
</evidence>
<dbReference type="SUPFAM" id="SSF55874">
    <property type="entry name" value="ATPase domain of HSP90 chaperone/DNA topoisomerase II/histidine kinase"/>
    <property type="match status" value="1"/>
</dbReference>
<reference evidence="7 8" key="1">
    <citation type="submission" date="2020-02" db="EMBL/GenBank/DDBJ databases">
        <title>Draft genome sequence of two Spirosoma agri KCTC 52727 and Spirosoma terrae KCTC 52035.</title>
        <authorList>
            <person name="Rojas J."/>
            <person name="Ambika Manirajan B."/>
            <person name="Suarez C."/>
            <person name="Ratering S."/>
            <person name="Schnell S."/>
        </authorList>
    </citation>
    <scope>NUCLEOTIDE SEQUENCE [LARGE SCALE GENOMIC DNA]</scope>
    <source>
        <strain evidence="7 8">KCTC 52035</strain>
    </source>
</reference>
<dbReference type="Pfam" id="PF00512">
    <property type="entry name" value="HisKA"/>
    <property type="match status" value="1"/>
</dbReference>